<dbReference type="AlphaFoldDB" id="A0A238LD32"/>
<gene>
    <name evidence="2" type="ORF">LOM8899_01628</name>
</gene>
<dbReference type="InterPro" id="IPR005302">
    <property type="entry name" value="MoCF_Sase_C"/>
</dbReference>
<evidence type="ECO:0000313" key="2">
    <source>
        <dbReference type="EMBL" id="SMY07492.1"/>
    </source>
</evidence>
<dbReference type="PANTHER" id="PTHR30212:SF2">
    <property type="entry name" value="PROTEIN YIIM"/>
    <property type="match status" value="1"/>
</dbReference>
<dbReference type="OrthoDB" id="9786134at2"/>
<feature type="domain" description="MOSC" evidence="1">
    <location>
        <begin position="27"/>
        <end position="161"/>
    </location>
</feature>
<sequence>MPEVLSVNIGQPSAISAKSGQTGHFKSPFEGPVEVGQLGLAGDSIIDTKNHGGFDQAVYLFDQADIEWWAARIDRVLGAGAFGENLTVRGLPTSQIGLGDRLNIAGVELEVTSPRIPCVTLAEVMGDPEFAKQFFAAERCGYYARVLQYGPLSAGDGIVWSPLADPRCPVTDLLPGKDRKPSQISRLLATPLHHKARAELERLPH</sequence>
<dbReference type="Proteomes" id="UP000201613">
    <property type="component" value="Unassembled WGS sequence"/>
</dbReference>
<dbReference type="PANTHER" id="PTHR30212">
    <property type="entry name" value="PROTEIN YIIM"/>
    <property type="match status" value="1"/>
</dbReference>
<name>A0A238LD32_9RHOB</name>
<dbReference type="GO" id="GO:0003824">
    <property type="term" value="F:catalytic activity"/>
    <property type="evidence" value="ECO:0007669"/>
    <property type="project" value="InterPro"/>
</dbReference>
<dbReference type="InterPro" id="IPR011037">
    <property type="entry name" value="Pyrv_Knase-like_insert_dom_sf"/>
</dbReference>
<dbReference type="PROSITE" id="PS51340">
    <property type="entry name" value="MOSC"/>
    <property type="match status" value="1"/>
</dbReference>
<proteinExistence type="predicted"/>
<dbReference type="Pfam" id="PF03473">
    <property type="entry name" value="MOSC"/>
    <property type="match status" value="1"/>
</dbReference>
<evidence type="ECO:0000313" key="3">
    <source>
        <dbReference type="Proteomes" id="UP000201613"/>
    </source>
</evidence>
<accession>A0A238LD32</accession>
<reference evidence="2 3" key="1">
    <citation type="submission" date="2017-05" db="EMBL/GenBank/DDBJ databases">
        <authorList>
            <person name="Song R."/>
            <person name="Chenine A.L."/>
            <person name="Ruprecht R.M."/>
        </authorList>
    </citation>
    <scope>NUCLEOTIDE SEQUENCE [LARGE SCALE GENOMIC DNA]</scope>
    <source>
        <strain evidence="2 3">CECT 8899</strain>
    </source>
</reference>
<keyword evidence="3" id="KW-1185">Reference proteome</keyword>
<dbReference type="GO" id="GO:0030151">
    <property type="term" value="F:molybdenum ion binding"/>
    <property type="evidence" value="ECO:0007669"/>
    <property type="project" value="InterPro"/>
</dbReference>
<dbReference type="Gene3D" id="2.40.33.20">
    <property type="entry name" value="PK beta-barrel domain-like"/>
    <property type="match status" value="1"/>
</dbReference>
<evidence type="ECO:0000259" key="1">
    <source>
        <dbReference type="PROSITE" id="PS51340"/>
    </source>
</evidence>
<protein>
    <submittedName>
        <fullName evidence="2">6-N-hydroxylaminopurine resistance protein</fullName>
    </submittedName>
</protein>
<dbReference type="InterPro" id="IPR052353">
    <property type="entry name" value="Benzoxazolinone_Detox_Enz"/>
</dbReference>
<dbReference type="GO" id="GO:0030170">
    <property type="term" value="F:pyridoxal phosphate binding"/>
    <property type="evidence" value="ECO:0007669"/>
    <property type="project" value="InterPro"/>
</dbReference>
<organism evidence="2 3">
    <name type="scientific">Flavimaricola marinus</name>
    <dbReference type="NCBI Taxonomy" id="1819565"/>
    <lineage>
        <taxon>Bacteria</taxon>
        <taxon>Pseudomonadati</taxon>
        <taxon>Pseudomonadota</taxon>
        <taxon>Alphaproteobacteria</taxon>
        <taxon>Rhodobacterales</taxon>
        <taxon>Paracoccaceae</taxon>
        <taxon>Flavimaricola</taxon>
    </lineage>
</organism>
<dbReference type="RefSeq" id="WP_093991687.1">
    <property type="nucleotide sequence ID" value="NZ_FXZK01000002.1"/>
</dbReference>
<dbReference type="EMBL" id="FXZK01000002">
    <property type="protein sequence ID" value="SMY07492.1"/>
    <property type="molecule type" value="Genomic_DNA"/>
</dbReference>
<dbReference type="SUPFAM" id="SSF50800">
    <property type="entry name" value="PK beta-barrel domain-like"/>
    <property type="match status" value="1"/>
</dbReference>